<comment type="subcellular location">
    <subcellularLocation>
        <location evidence="1">Cytoplasm</location>
        <location evidence="1">Cytoskeleton</location>
    </subcellularLocation>
</comment>
<dbReference type="GO" id="GO:0005869">
    <property type="term" value="C:dynactin complex"/>
    <property type="evidence" value="ECO:0007669"/>
    <property type="project" value="InterPro"/>
</dbReference>
<sequence>MIAQRRSISNPLLDVATDALVCNEATLEGSIKVGARCVIHPKATIIAKDGPIVIGEGNLIEEQTLIINKNRPGDPAENTPLIIGNHNVFEVGSEFQGKSIGNHNIVESKAKVGTCTTLSNGCVIGAACDVNIDEVLPENTVICGDKYLRRINADKPQPQTQQIDFLKKILPNYHHLTTNKNKKTSTS</sequence>
<dbReference type="Gene3D" id="2.160.10.10">
    <property type="entry name" value="Hexapeptide repeat proteins"/>
    <property type="match status" value="1"/>
</dbReference>
<gene>
    <name evidence="7" type="primary">Dctn6</name>
</gene>
<comment type="function">
    <text evidence="6">Part of the dynactin complex that activates the molecular motor dynein for ultra-processive transport along microtubules.</text>
</comment>
<proteinExistence type="evidence at transcript level"/>
<dbReference type="SUPFAM" id="SSF51161">
    <property type="entry name" value="Trimeric LpxA-like enzymes"/>
    <property type="match status" value="1"/>
</dbReference>
<evidence type="ECO:0000256" key="6">
    <source>
        <dbReference type="ARBA" id="ARBA00034687"/>
    </source>
</evidence>
<evidence type="ECO:0000313" key="7">
    <source>
        <dbReference type="EMBL" id="CAB3236505.1"/>
    </source>
</evidence>
<keyword evidence="5" id="KW-0206">Cytoskeleton</keyword>
<dbReference type="PANTHER" id="PTHR13072">
    <property type="entry name" value="DYNACTIN 6"/>
    <property type="match status" value="1"/>
</dbReference>
<evidence type="ECO:0000256" key="4">
    <source>
        <dbReference type="ARBA" id="ARBA00022490"/>
    </source>
</evidence>
<dbReference type="GO" id="GO:0007052">
    <property type="term" value="P:mitotic spindle organization"/>
    <property type="evidence" value="ECO:0007669"/>
    <property type="project" value="TreeGrafter"/>
</dbReference>
<dbReference type="AlphaFoldDB" id="A0A6F9DA19"/>
<evidence type="ECO:0000256" key="5">
    <source>
        <dbReference type="ARBA" id="ARBA00023212"/>
    </source>
</evidence>
<dbReference type="EMBL" id="LR784390">
    <property type="protein sequence ID" value="CAB3236505.1"/>
    <property type="molecule type" value="mRNA"/>
</dbReference>
<dbReference type="InterPro" id="IPR027777">
    <property type="entry name" value="DCTN6"/>
</dbReference>
<organism evidence="7">
    <name type="scientific">Phallusia mammillata</name>
    <dbReference type="NCBI Taxonomy" id="59560"/>
    <lineage>
        <taxon>Eukaryota</taxon>
        <taxon>Metazoa</taxon>
        <taxon>Chordata</taxon>
        <taxon>Tunicata</taxon>
        <taxon>Ascidiacea</taxon>
        <taxon>Phlebobranchia</taxon>
        <taxon>Ascidiidae</taxon>
        <taxon>Phallusia</taxon>
    </lineage>
</organism>
<evidence type="ECO:0000256" key="2">
    <source>
        <dbReference type="ARBA" id="ARBA00007719"/>
    </source>
</evidence>
<protein>
    <recommendedName>
        <fullName evidence="3">Dynactin subunit 6</fullName>
    </recommendedName>
</protein>
<dbReference type="InterPro" id="IPR011004">
    <property type="entry name" value="Trimer_LpxA-like_sf"/>
</dbReference>
<accession>A0A6F9DA19</accession>
<reference evidence="7" key="1">
    <citation type="submission" date="2020-04" db="EMBL/GenBank/DDBJ databases">
        <authorList>
            <person name="Neveu A P."/>
        </authorList>
    </citation>
    <scope>NUCLEOTIDE SEQUENCE</scope>
    <source>
        <tissue evidence="7">Whole embryo</tissue>
    </source>
</reference>
<evidence type="ECO:0000256" key="1">
    <source>
        <dbReference type="ARBA" id="ARBA00004245"/>
    </source>
</evidence>
<dbReference type="CDD" id="cd04646">
    <property type="entry name" value="LbH_Dynactin_6"/>
    <property type="match status" value="1"/>
</dbReference>
<dbReference type="PANTHER" id="PTHR13072:SF0">
    <property type="entry name" value="DYNACTIN SUBUNIT 6"/>
    <property type="match status" value="1"/>
</dbReference>
<dbReference type="GO" id="GO:0070840">
    <property type="term" value="F:dynein complex binding"/>
    <property type="evidence" value="ECO:0007669"/>
    <property type="project" value="TreeGrafter"/>
</dbReference>
<keyword evidence="4" id="KW-0963">Cytoplasm</keyword>
<evidence type="ECO:0000256" key="3">
    <source>
        <dbReference type="ARBA" id="ARBA00016573"/>
    </source>
</evidence>
<comment type="similarity">
    <text evidence="2">Belongs to the dynactin subunits 5/6 family. Dynactin subunit 6 subfamily.</text>
</comment>
<name>A0A6F9DA19_9ASCI</name>